<feature type="domain" description="ABC transmembrane type-1" evidence="8">
    <location>
        <begin position="91"/>
        <end position="280"/>
    </location>
</feature>
<feature type="transmembrane region" description="Helical" evidence="7">
    <location>
        <begin position="93"/>
        <end position="119"/>
    </location>
</feature>
<comment type="subcellular location">
    <subcellularLocation>
        <location evidence="1 7">Cell membrane</location>
        <topology evidence="1 7">Multi-pass membrane protein</topology>
    </subcellularLocation>
</comment>
<dbReference type="CDD" id="cd06261">
    <property type="entry name" value="TM_PBP2"/>
    <property type="match status" value="1"/>
</dbReference>
<keyword evidence="6 7" id="KW-0472">Membrane</keyword>
<dbReference type="Pfam" id="PF00528">
    <property type="entry name" value="BPD_transp_1"/>
    <property type="match status" value="1"/>
</dbReference>
<keyword evidence="5 7" id="KW-1133">Transmembrane helix</keyword>
<dbReference type="EMBL" id="DVFT01000231">
    <property type="protein sequence ID" value="HIQ98050.1"/>
    <property type="molecule type" value="Genomic_DNA"/>
</dbReference>
<dbReference type="InterPro" id="IPR035906">
    <property type="entry name" value="MetI-like_sf"/>
</dbReference>
<evidence type="ECO:0000256" key="6">
    <source>
        <dbReference type="ARBA" id="ARBA00023136"/>
    </source>
</evidence>
<evidence type="ECO:0000256" key="7">
    <source>
        <dbReference type="RuleBase" id="RU363032"/>
    </source>
</evidence>
<evidence type="ECO:0000313" key="9">
    <source>
        <dbReference type="EMBL" id="HIQ98050.1"/>
    </source>
</evidence>
<feature type="transmembrane region" description="Helical" evidence="7">
    <location>
        <begin position="257"/>
        <end position="280"/>
    </location>
</feature>
<evidence type="ECO:0000313" key="10">
    <source>
        <dbReference type="Proteomes" id="UP000886886"/>
    </source>
</evidence>
<gene>
    <name evidence="9" type="ORF">IAB26_15985</name>
</gene>
<evidence type="ECO:0000256" key="4">
    <source>
        <dbReference type="ARBA" id="ARBA00022692"/>
    </source>
</evidence>
<feature type="transmembrane region" description="Helical" evidence="7">
    <location>
        <begin position="212"/>
        <end position="237"/>
    </location>
</feature>
<dbReference type="GO" id="GO:0005886">
    <property type="term" value="C:plasma membrane"/>
    <property type="evidence" value="ECO:0007669"/>
    <property type="project" value="UniProtKB-SubCell"/>
</dbReference>
<feature type="transmembrane region" description="Helical" evidence="7">
    <location>
        <begin position="29"/>
        <end position="51"/>
    </location>
</feature>
<dbReference type="GO" id="GO:0055085">
    <property type="term" value="P:transmembrane transport"/>
    <property type="evidence" value="ECO:0007669"/>
    <property type="project" value="InterPro"/>
</dbReference>
<comment type="similarity">
    <text evidence="7">Belongs to the binding-protein-dependent transport system permease family.</text>
</comment>
<comment type="caution">
    <text evidence="9">The sequence shown here is derived from an EMBL/GenBank/DDBJ whole genome shotgun (WGS) entry which is preliminary data.</text>
</comment>
<reference evidence="9" key="1">
    <citation type="submission" date="2020-10" db="EMBL/GenBank/DDBJ databases">
        <authorList>
            <person name="Gilroy R."/>
        </authorList>
    </citation>
    <scope>NUCLEOTIDE SEQUENCE</scope>
    <source>
        <strain evidence="9">ChiSjej3B21-11622</strain>
    </source>
</reference>
<keyword evidence="2 7" id="KW-0813">Transport</keyword>
<keyword evidence="3" id="KW-1003">Cell membrane</keyword>
<protein>
    <submittedName>
        <fullName evidence="9">ABC transporter permease</fullName>
    </submittedName>
</protein>
<dbReference type="Proteomes" id="UP000886886">
    <property type="component" value="Unassembled WGS sequence"/>
</dbReference>
<dbReference type="PANTHER" id="PTHR43386">
    <property type="entry name" value="OLIGOPEPTIDE TRANSPORT SYSTEM PERMEASE PROTEIN APPC"/>
    <property type="match status" value="1"/>
</dbReference>
<name>A0A9D0ZZ45_9FIRM</name>
<dbReference type="SUPFAM" id="SSF161098">
    <property type="entry name" value="MetI-like"/>
    <property type="match status" value="1"/>
</dbReference>
<reference evidence="9" key="2">
    <citation type="journal article" date="2021" name="PeerJ">
        <title>Extensive microbial diversity within the chicken gut microbiome revealed by metagenomics and culture.</title>
        <authorList>
            <person name="Gilroy R."/>
            <person name="Ravi A."/>
            <person name="Getino M."/>
            <person name="Pursley I."/>
            <person name="Horton D.L."/>
            <person name="Alikhan N.F."/>
            <person name="Baker D."/>
            <person name="Gharbi K."/>
            <person name="Hall N."/>
            <person name="Watson M."/>
            <person name="Adriaenssens E.M."/>
            <person name="Foster-Nyarko E."/>
            <person name="Jarju S."/>
            <person name="Secka A."/>
            <person name="Antonio M."/>
            <person name="Oren A."/>
            <person name="Chaudhuri R.R."/>
            <person name="La Ragione R."/>
            <person name="Hildebrand F."/>
            <person name="Pallen M.J."/>
        </authorList>
    </citation>
    <scope>NUCLEOTIDE SEQUENCE</scope>
    <source>
        <strain evidence="9">ChiSjej3B21-11622</strain>
    </source>
</reference>
<proteinExistence type="inferred from homology"/>
<dbReference type="Pfam" id="PF12911">
    <property type="entry name" value="OppC_N"/>
    <property type="match status" value="1"/>
</dbReference>
<evidence type="ECO:0000256" key="5">
    <source>
        <dbReference type="ARBA" id="ARBA00022989"/>
    </source>
</evidence>
<dbReference type="InterPro" id="IPR000515">
    <property type="entry name" value="MetI-like"/>
</dbReference>
<keyword evidence="4 7" id="KW-0812">Transmembrane</keyword>
<sequence>MEGRAVNRRQSRWRDQMKEIWRRYKKNKAAVAGLVLLIIIVAIALFADLIVPYSKCVEQVGADRLQWPSLAHFFGTDELGRDLFARVVHGSRYSLSIGILTSLIALVAGAILGASAGYFGGVVDNVICRIVDVFMCVPPILLSLAVVAALGSNMQNLIIAITISCIPGNVRLIRSVVLTVAEQDYVQVAKSYGASNARIIFRYVLPNAMGPIIVNTTMSISGMILSAAGLSFIGMGIQPPSPEWGALLSAAQTYIFTSPYLLVFPGIFIVLSSLSFNLVGDGLTDALDPKLKD</sequence>
<evidence type="ECO:0000256" key="2">
    <source>
        <dbReference type="ARBA" id="ARBA00022448"/>
    </source>
</evidence>
<dbReference type="PANTHER" id="PTHR43386:SF1">
    <property type="entry name" value="D,D-DIPEPTIDE TRANSPORT SYSTEM PERMEASE PROTEIN DDPC-RELATED"/>
    <property type="match status" value="1"/>
</dbReference>
<organism evidence="9 10">
    <name type="scientific">Candidatus Limivivens merdigallinarum</name>
    <dbReference type="NCBI Taxonomy" id="2840859"/>
    <lineage>
        <taxon>Bacteria</taxon>
        <taxon>Bacillati</taxon>
        <taxon>Bacillota</taxon>
        <taxon>Clostridia</taxon>
        <taxon>Lachnospirales</taxon>
        <taxon>Lachnospiraceae</taxon>
        <taxon>Lachnospiraceae incertae sedis</taxon>
        <taxon>Candidatus Limivivens</taxon>
    </lineage>
</organism>
<evidence type="ECO:0000259" key="8">
    <source>
        <dbReference type="PROSITE" id="PS50928"/>
    </source>
</evidence>
<feature type="transmembrane region" description="Helical" evidence="7">
    <location>
        <begin position="157"/>
        <end position="173"/>
    </location>
</feature>
<dbReference type="PROSITE" id="PS50928">
    <property type="entry name" value="ABC_TM1"/>
    <property type="match status" value="1"/>
</dbReference>
<feature type="transmembrane region" description="Helical" evidence="7">
    <location>
        <begin position="131"/>
        <end position="151"/>
    </location>
</feature>
<accession>A0A9D0ZZ45</accession>
<dbReference type="InterPro" id="IPR050366">
    <property type="entry name" value="BP-dependent_transpt_permease"/>
</dbReference>
<dbReference type="InterPro" id="IPR025966">
    <property type="entry name" value="OppC_N"/>
</dbReference>
<evidence type="ECO:0000256" key="1">
    <source>
        <dbReference type="ARBA" id="ARBA00004651"/>
    </source>
</evidence>
<dbReference type="Gene3D" id="1.10.3720.10">
    <property type="entry name" value="MetI-like"/>
    <property type="match status" value="1"/>
</dbReference>
<evidence type="ECO:0000256" key="3">
    <source>
        <dbReference type="ARBA" id="ARBA00022475"/>
    </source>
</evidence>
<dbReference type="AlphaFoldDB" id="A0A9D0ZZ45"/>